<keyword evidence="7" id="KW-1185">Reference proteome</keyword>
<accession>A0A8H7J9D3</accession>
<dbReference type="OrthoDB" id="655030at2759"/>
<evidence type="ECO:0000256" key="2">
    <source>
        <dbReference type="ARBA" id="ARBA00022827"/>
    </source>
</evidence>
<keyword evidence="2" id="KW-0274">FAD</keyword>
<dbReference type="EMBL" id="RZGK01000004">
    <property type="protein sequence ID" value="KAF9699359.1"/>
    <property type="molecule type" value="Genomic_DNA"/>
</dbReference>
<evidence type="ECO:0000256" key="1">
    <source>
        <dbReference type="ARBA" id="ARBA00022630"/>
    </source>
</evidence>
<dbReference type="PANTHER" id="PTHR46972:SF1">
    <property type="entry name" value="FAD DEPENDENT OXIDOREDUCTASE DOMAIN-CONTAINING PROTEIN"/>
    <property type="match status" value="1"/>
</dbReference>
<gene>
    <name evidence="6" type="ORF">EKO04_002273</name>
</gene>
<dbReference type="SUPFAM" id="SSF51905">
    <property type="entry name" value="FAD/NAD(P)-binding domain"/>
    <property type="match status" value="1"/>
</dbReference>
<sequence>MPALTLPLKIAICGAGPVSLTLANILQNNNISFTIYEASSSIRTQGGSLDLHPESGQLALKEAGLWDLFENYARPESDVMKVVRLDGKVLWDGNSDDKQEVKETEKFDGRPEIDRRALLKLLSEKLHRENIVFGKKLREVVSSRAAENKYDLNFADGTTATDFDFVVGGDGAWSKVRKFLSDEMPRYSGISMVSSSLNDVKNNPWLMEYVGQGSVMSFGKDTVVMSQRGDDGYLLAYAALRVPQDFLNTCGIDWTDAAAARKEYKEKYFSHVGKDLQRIFLESTDDLGLRPLYELPVGFNWPSRSGVTLIGDAAHVMTPFAGVGVNVGMTDALILGREIIDVCAGRKTLDEATQAYEKEMIPRATKFAQRTLHGKENHFSANGAQEFADMLRSHHAERKFGQGKA</sequence>
<reference evidence="6" key="2">
    <citation type="submission" date="2020-09" db="EMBL/GenBank/DDBJ databases">
        <title>Reference genome assembly for Australian Ascochyta lentis isolate Al4.</title>
        <authorList>
            <person name="Lee R.C."/>
            <person name="Farfan-Caceres L.M."/>
            <person name="Debler J.W."/>
            <person name="Williams A.H."/>
            <person name="Henares B.M."/>
        </authorList>
    </citation>
    <scope>NUCLEOTIDE SEQUENCE</scope>
    <source>
        <strain evidence="6">Al4</strain>
    </source>
</reference>
<proteinExistence type="predicted"/>
<comment type="caution">
    <text evidence="6">The sequence shown here is derived from an EMBL/GenBank/DDBJ whole genome shotgun (WGS) entry which is preliminary data.</text>
</comment>
<evidence type="ECO:0000313" key="6">
    <source>
        <dbReference type="EMBL" id="KAF9699359.1"/>
    </source>
</evidence>
<dbReference type="Gene3D" id="3.50.50.60">
    <property type="entry name" value="FAD/NAD(P)-binding domain"/>
    <property type="match status" value="1"/>
</dbReference>
<name>A0A8H7J9D3_9PLEO</name>
<keyword evidence="4" id="KW-0503">Monooxygenase</keyword>
<evidence type="ECO:0000256" key="4">
    <source>
        <dbReference type="ARBA" id="ARBA00023033"/>
    </source>
</evidence>
<evidence type="ECO:0000259" key="5">
    <source>
        <dbReference type="Pfam" id="PF01494"/>
    </source>
</evidence>
<protein>
    <recommendedName>
        <fullName evidence="5">FAD-binding domain-containing protein</fullName>
    </recommendedName>
</protein>
<dbReference type="InterPro" id="IPR002938">
    <property type="entry name" value="FAD-bd"/>
</dbReference>
<dbReference type="AlphaFoldDB" id="A0A8H7J9D3"/>
<keyword evidence="3" id="KW-0560">Oxidoreductase</keyword>
<dbReference type="GO" id="GO:0004497">
    <property type="term" value="F:monooxygenase activity"/>
    <property type="evidence" value="ECO:0007669"/>
    <property type="project" value="UniProtKB-KW"/>
</dbReference>
<evidence type="ECO:0000256" key="3">
    <source>
        <dbReference type="ARBA" id="ARBA00023002"/>
    </source>
</evidence>
<dbReference type="PRINTS" id="PR00420">
    <property type="entry name" value="RNGMNOXGNASE"/>
</dbReference>
<dbReference type="InterPro" id="IPR036188">
    <property type="entry name" value="FAD/NAD-bd_sf"/>
</dbReference>
<dbReference type="GO" id="GO:0071949">
    <property type="term" value="F:FAD binding"/>
    <property type="evidence" value="ECO:0007669"/>
    <property type="project" value="InterPro"/>
</dbReference>
<feature type="domain" description="FAD-binding" evidence="5">
    <location>
        <begin position="9"/>
        <end position="370"/>
    </location>
</feature>
<dbReference type="Pfam" id="PF01494">
    <property type="entry name" value="FAD_binding_3"/>
    <property type="match status" value="1"/>
</dbReference>
<organism evidence="6 7">
    <name type="scientific">Ascochyta lentis</name>
    <dbReference type="NCBI Taxonomy" id="205686"/>
    <lineage>
        <taxon>Eukaryota</taxon>
        <taxon>Fungi</taxon>
        <taxon>Dikarya</taxon>
        <taxon>Ascomycota</taxon>
        <taxon>Pezizomycotina</taxon>
        <taxon>Dothideomycetes</taxon>
        <taxon>Pleosporomycetidae</taxon>
        <taxon>Pleosporales</taxon>
        <taxon>Pleosporineae</taxon>
        <taxon>Didymellaceae</taxon>
        <taxon>Ascochyta</taxon>
    </lineage>
</organism>
<evidence type="ECO:0000313" key="7">
    <source>
        <dbReference type="Proteomes" id="UP000651452"/>
    </source>
</evidence>
<keyword evidence="1" id="KW-0285">Flavoprotein</keyword>
<dbReference type="PANTHER" id="PTHR46972">
    <property type="entry name" value="MONOOXYGENASE ASQM-RELATED"/>
    <property type="match status" value="1"/>
</dbReference>
<reference evidence="6" key="1">
    <citation type="submission" date="2018-12" db="EMBL/GenBank/DDBJ databases">
        <authorList>
            <person name="Syme R.A."/>
            <person name="Farfan-Caceres L."/>
            <person name="Lichtenzveig J."/>
        </authorList>
    </citation>
    <scope>NUCLEOTIDE SEQUENCE</scope>
    <source>
        <strain evidence="6">Al4</strain>
    </source>
</reference>
<dbReference type="Proteomes" id="UP000651452">
    <property type="component" value="Unassembled WGS sequence"/>
</dbReference>